<name>A0A0V8GJ83_9BACL</name>
<evidence type="ECO:0000313" key="1">
    <source>
        <dbReference type="EMBL" id="KSU50198.1"/>
    </source>
</evidence>
<evidence type="ECO:0000313" key="2">
    <source>
        <dbReference type="Proteomes" id="UP000053797"/>
    </source>
</evidence>
<reference evidence="1 2" key="1">
    <citation type="journal article" date="2015" name="Int. J. Syst. Evol. Microbiol.">
        <title>Exiguobacterium enclense sp. nov., isolated from sediment.</title>
        <authorList>
            <person name="Dastager S.G."/>
            <person name="Mawlankar R."/>
            <person name="Sonalkar V.V."/>
            <person name="Thorat M.N."/>
            <person name="Mual P."/>
            <person name="Verma A."/>
            <person name="Krishnamurthi S."/>
            <person name="Tang S.K."/>
            <person name="Li W.J."/>
        </authorList>
    </citation>
    <scope>NUCLEOTIDE SEQUENCE [LARGE SCALE GENOMIC DNA]</scope>
    <source>
        <strain evidence="1 2">NIO-1109</strain>
    </source>
</reference>
<dbReference type="AlphaFoldDB" id="A0A0V8GJ83"/>
<accession>A0A0V8GJ83</accession>
<proteinExistence type="predicted"/>
<dbReference type="Proteomes" id="UP000053797">
    <property type="component" value="Unassembled WGS sequence"/>
</dbReference>
<protein>
    <submittedName>
        <fullName evidence="1">Uncharacterized protein</fullName>
    </submittedName>
</protein>
<dbReference type="EMBL" id="LNQL01000001">
    <property type="protein sequence ID" value="KSU50198.1"/>
    <property type="molecule type" value="Genomic_DNA"/>
</dbReference>
<gene>
    <name evidence="1" type="ORF">AS033_02145</name>
</gene>
<sequence length="71" mass="8172">MLPFPVGVEDARFVLNELTSKAIEFRQWNRSLLVLNTFNLLTYLHPTPTRKSATFYRAVRDNQDPDSSSEG</sequence>
<organism evidence="1 2">
    <name type="scientific">Exiguobacterium indicum</name>
    <dbReference type="NCBI Taxonomy" id="296995"/>
    <lineage>
        <taxon>Bacteria</taxon>
        <taxon>Bacillati</taxon>
        <taxon>Bacillota</taxon>
        <taxon>Bacilli</taxon>
        <taxon>Bacillales</taxon>
        <taxon>Bacillales Family XII. Incertae Sedis</taxon>
        <taxon>Exiguobacterium</taxon>
    </lineage>
</organism>
<comment type="caution">
    <text evidence="1">The sequence shown here is derived from an EMBL/GenBank/DDBJ whole genome shotgun (WGS) entry which is preliminary data.</text>
</comment>